<organism evidence="1 2">
    <name type="scientific">Bacillus wiedmannii</name>
    <dbReference type="NCBI Taxonomy" id="1890302"/>
    <lineage>
        <taxon>Bacteria</taxon>
        <taxon>Bacillati</taxon>
        <taxon>Bacillota</taxon>
        <taxon>Bacilli</taxon>
        <taxon>Bacillales</taxon>
        <taxon>Bacillaceae</taxon>
        <taxon>Bacillus</taxon>
        <taxon>Bacillus cereus group</taxon>
    </lineage>
</organism>
<dbReference type="EMBL" id="PVRR01000015">
    <property type="protein sequence ID" value="PRT35446.1"/>
    <property type="molecule type" value="Genomic_DNA"/>
</dbReference>
<evidence type="ECO:0000313" key="1">
    <source>
        <dbReference type="EMBL" id="PRT35446.1"/>
    </source>
</evidence>
<gene>
    <name evidence="1" type="ORF">C6357_28660</name>
</gene>
<accession>A0ABX5DNA6</accession>
<evidence type="ECO:0000313" key="2">
    <source>
        <dbReference type="Proteomes" id="UP000239236"/>
    </source>
</evidence>
<keyword evidence="2" id="KW-1185">Reference proteome</keyword>
<comment type="caution">
    <text evidence="1">The sequence shown here is derived from an EMBL/GenBank/DDBJ whole genome shotgun (WGS) entry which is preliminary data.</text>
</comment>
<name>A0ABX5DNA6_9BACI</name>
<proteinExistence type="predicted"/>
<dbReference type="Proteomes" id="UP000239236">
    <property type="component" value="Unassembled WGS sequence"/>
</dbReference>
<sequence>MAKKVPFVNDSQTIMMKLEDLGMEKIENGTVVDKLGDALMDVINSAEKGDSVSFDILSEIKKAIGSN</sequence>
<reference evidence="1 2" key="1">
    <citation type="submission" date="2018-03" db="EMBL/GenBank/DDBJ databases">
        <title>Genotypic and phenotypic analysis of antagonistic Bacillus spp. isolated from rhizosphere soil of plants in Tibet.</title>
        <authorList>
            <person name="Borriss R."/>
            <person name="Lasch P."/>
            <person name="Wu L."/>
            <person name="Wu H."/>
            <person name="Gao X."/>
        </authorList>
    </citation>
    <scope>NUCLEOTIDE SEQUENCE [LARGE SCALE GENOMIC DNA]</scope>
    <source>
        <strain evidence="1 2">NMSW16</strain>
    </source>
</reference>
<protein>
    <submittedName>
        <fullName evidence="1">Uncharacterized protein</fullName>
    </submittedName>
</protein>